<comment type="subcellular location">
    <subcellularLocation>
        <location evidence="1 8">Secreted</location>
        <location evidence="1 8">Extracellular space</location>
        <location evidence="1 8">Extracellular matrix</location>
    </subcellularLocation>
</comment>
<dbReference type="GO" id="GO:0045165">
    <property type="term" value="P:cell fate commitment"/>
    <property type="evidence" value="ECO:0007669"/>
    <property type="project" value="TreeGrafter"/>
</dbReference>
<feature type="region of interest" description="Disordered" evidence="9">
    <location>
        <begin position="382"/>
        <end position="411"/>
    </location>
</feature>
<proteinExistence type="evidence at transcript level"/>
<feature type="signal peptide" evidence="10">
    <location>
        <begin position="1"/>
        <end position="20"/>
    </location>
</feature>
<dbReference type="SMART" id="SM00097">
    <property type="entry name" value="WNT1"/>
    <property type="match status" value="1"/>
</dbReference>
<dbReference type="GO" id="GO:0005615">
    <property type="term" value="C:extracellular space"/>
    <property type="evidence" value="ECO:0007669"/>
    <property type="project" value="TreeGrafter"/>
</dbReference>
<keyword evidence="5" id="KW-0272">Extracellular matrix</keyword>
<evidence type="ECO:0000256" key="6">
    <source>
        <dbReference type="ARBA" id="ARBA00022687"/>
    </source>
</evidence>
<feature type="chain" id="PRO_5015149000" description="Protein Wnt" evidence="10">
    <location>
        <begin position="21"/>
        <end position="411"/>
    </location>
</feature>
<dbReference type="Pfam" id="PF00110">
    <property type="entry name" value="wnt"/>
    <property type="match status" value="1"/>
</dbReference>
<evidence type="ECO:0000256" key="8">
    <source>
        <dbReference type="RuleBase" id="RU003500"/>
    </source>
</evidence>
<dbReference type="GO" id="GO:0005125">
    <property type="term" value="F:cytokine activity"/>
    <property type="evidence" value="ECO:0007669"/>
    <property type="project" value="TreeGrafter"/>
</dbReference>
<dbReference type="PANTHER" id="PTHR12027:SF81">
    <property type="entry name" value="WNT INHIBITOR OF DORSAL PROTEIN"/>
    <property type="match status" value="1"/>
</dbReference>
<name>A0A2P1DVA6_ISOPU</name>
<accession>A0A2P1DVA6</accession>
<evidence type="ECO:0000256" key="3">
    <source>
        <dbReference type="ARBA" id="ARBA00022473"/>
    </source>
</evidence>
<dbReference type="InterPro" id="IPR005817">
    <property type="entry name" value="Wnt"/>
</dbReference>
<comment type="similarity">
    <text evidence="2 8">Belongs to the Wnt family.</text>
</comment>
<dbReference type="GO" id="GO:0060070">
    <property type="term" value="P:canonical Wnt signaling pathway"/>
    <property type="evidence" value="ECO:0007669"/>
    <property type="project" value="TreeGrafter"/>
</dbReference>
<sequence>MSIAITQLLVILMCSLLGCAEGFAASANYYNTILQDTKRQSENEGVNHTWLTGMTERWVNKSMYECMHQLRHKPWNCPLGEHEAIMMRPNSTHHQHTLNAAFVQALNMASFVFTVHRECLAGRCDNMLLANFRDQVEKDTQSDALDRVDSYPAYSNLQLAFNFSQYYLGKVHDYLFIRPTHSPAESAMRAHNAKATSRFINKQRTQKCRCVGISGSCSKRSCYDEIPMGFRPLAADLVHRVLKVNERVELNPDTNLLVLPGSKRGEPSDHRFVYLNDDKDMCPFVLDRECADHRDLEYLFHEDNKHLSEDQKSSYAHRMTRDCKEMCGDCGYNYATQILEYSEDCNCEFHFCCEVKCERCQRKAQTYTCSVSEDAKKRPPKFKKLYNEMKRSGEKPETSGSHLSRNSIFYS</sequence>
<evidence type="ECO:0000256" key="1">
    <source>
        <dbReference type="ARBA" id="ARBA00004498"/>
    </source>
</evidence>
<protein>
    <recommendedName>
        <fullName evidence="8">Protein Wnt</fullName>
    </recommendedName>
</protein>
<feature type="compositionally biased region" description="Polar residues" evidence="9">
    <location>
        <begin position="398"/>
        <end position="411"/>
    </location>
</feature>
<evidence type="ECO:0000256" key="4">
    <source>
        <dbReference type="ARBA" id="ARBA00022525"/>
    </source>
</evidence>
<keyword evidence="4" id="KW-0964">Secreted</keyword>
<evidence type="ECO:0000256" key="7">
    <source>
        <dbReference type="ARBA" id="ARBA00023157"/>
    </source>
</evidence>
<evidence type="ECO:0000256" key="10">
    <source>
        <dbReference type="SAM" id="SignalP"/>
    </source>
</evidence>
<evidence type="ECO:0000256" key="5">
    <source>
        <dbReference type="ARBA" id="ARBA00022530"/>
    </source>
</evidence>
<dbReference type="AlphaFoldDB" id="A0A2P1DVA6"/>
<feature type="compositionally biased region" description="Basic and acidic residues" evidence="9">
    <location>
        <begin position="385"/>
        <end position="397"/>
    </location>
</feature>
<evidence type="ECO:0000256" key="2">
    <source>
        <dbReference type="ARBA" id="ARBA00005683"/>
    </source>
</evidence>
<dbReference type="InterPro" id="IPR043158">
    <property type="entry name" value="Wnt_C"/>
</dbReference>
<evidence type="ECO:0000256" key="9">
    <source>
        <dbReference type="SAM" id="MobiDB-lite"/>
    </source>
</evidence>
<dbReference type="GO" id="GO:0005109">
    <property type="term" value="F:frizzled binding"/>
    <property type="evidence" value="ECO:0007669"/>
    <property type="project" value="TreeGrafter"/>
</dbReference>
<evidence type="ECO:0000313" key="11">
    <source>
        <dbReference type="EMBL" id="AVK72312.1"/>
    </source>
</evidence>
<organism evidence="11">
    <name type="scientific">Isodiametra pulchra</name>
    <name type="common">Acoelomorph flatworm</name>
    <name type="synonym">Convoluta pulchra</name>
    <dbReference type="NCBI Taxonomy" id="504439"/>
    <lineage>
        <taxon>Eukaryota</taxon>
        <taxon>Metazoa</taxon>
        <taxon>Xenacoelomorpha</taxon>
        <taxon>Acoelomorpha</taxon>
        <taxon>Acoela</taxon>
        <taxon>Isodiametridae</taxon>
        <taxon>Isodiametra</taxon>
    </lineage>
</organism>
<dbReference type="EMBL" id="KY709761">
    <property type="protein sequence ID" value="AVK72312.1"/>
    <property type="molecule type" value="mRNA"/>
</dbReference>
<keyword evidence="10" id="KW-0732">Signal</keyword>
<dbReference type="Gene3D" id="3.30.2460.20">
    <property type="match status" value="1"/>
</dbReference>
<dbReference type="PANTHER" id="PTHR12027">
    <property type="entry name" value="WNT RELATED"/>
    <property type="match status" value="1"/>
</dbReference>
<keyword evidence="3 8" id="KW-0217">Developmental protein</keyword>
<dbReference type="GO" id="GO:0030182">
    <property type="term" value="P:neuron differentiation"/>
    <property type="evidence" value="ECO:0007669"/>
    <property type="project" value="TreeGrafter"/>
</dbReference>
<keyword evidence="6 8" id="KW-0879">Wnt signaling pathway</keyword>
<comment type="function">
    <text evidence="8">Ligand for members of the frizzled family of seven transmembrane receptors.</text>
</comment>
<reference evidence="11" key="1">
    <citation type="journal article" date="2018" name="Nature">
        <title>Convergent evolution of bilaterian nerve cords.</title>
        <authorList>
            <person name="Martin-Duran J.M."/>
            <person name="Pang K."/>
            <person name="Borve A."/>
            <person name="Le H.S."/>
            <person name="Furu A."/>
            <person name="Cannon J.T."/>
            <person name="Jondelius U."/>
            <person name="Hejnol A."/>
        </authorList>
    </citation>
    <scope>NUCLEOTIDE SEQUENCE</scope>
</reference>
<keyword evidence="7" id="KW-1015">Disulfide bond</keyword>